<keyword evidence="2" id="KW-1133">Transmembrane helix</keyword>
<organism evidence="3 4">
    <name type="scientific">Crucibulum laeve</name>
    <dbReference type="NCBI Taxonomy" id="68775"/>
    <lineage>
        <taxon>Eukaryota</taxon>
        <taxon>Fungi</taxon>
        <taxon>Dikarya</taxon>
        <taxon>Basidiomycota</taxon>
        <taxon>Agaricomycotina</taxon>
        <taxon>Agaricomycetes</taxon>
        <taxon>Agaricomycetidae</taxon>
        <taxon>Agaricales</taxon>
        <taxon>Agaricineae</taxon>
        <taxon>Nidulariaceae</taxon>
        <taxon>Crucibulum</taxon>
    </lineage>
</organism>
<feature type="transmembrane region" description="Helical" evidence="2">
    <location>
        <begin position="20"/>
        <end position="41"/>
    </location>
</feature>
<keyword evidence="2" id="KW-0812">Transmembrane</keyword>
<reference evidence="3 4" key="1">
    <citation type="journal article" date="2019" name="Nat. Ecol. Evol.">
        <title>Megaphylogeny resolves global patterns of mushroom evolution.</title>
        <authorList>
            <person name="Varga T."/>
            <person name="Krizsan K."/>
            <person name="Foldi C."/>
            <person name="Dima B."/>
            <person name="Sanchez-Garcia M."/>
            <person name="Sanchez-Ramirez S."/>
            <person name="Szollosi G.J."/>
            <person name="Szarkandi J.G."/>
            <person name="Papp V."/>
            <person name="Albert L."/>
            <person name="Andreopoulos W."/>
            <person name="Angelini C."/>
            <person name="Antonin V."/>
            <person name="Barry K.W."/>
            <person name="Bougher N.L."/>
            <person name="Buchanan P."/>
            <person name="Buyck B."/>
            <person name="Bense V."/>
            <person name="Catcheside P."/>
            <person name="Chovatia M."/>
            <person name="Cooper J."/>
            <person name="Damon W."/>
            <person name="Desjardin D."/>
            <person name="Finy P."/>
            <person name="Geml J."/>
            <person name="Haridas S."/>
            <person name="Hughes K."/>
            <person name="Justo A."/>
            <person name="Karasinski D."/>
            <person name="Kautmanova I."/>
            <person name="Kiss B."/>
            <person name="Kocsube S."/>
            <person name="Kotiranta H."/>
            <person name="LaButti K.M."/>
            <person name="Lechner B.E."/>
            <person name="Liimatainen K."/>
            <person name="Lipzen A."/>
            <person name="Lukacs Z."/>
            <person name="Mihaltcheva S."/>
            <person name="Morgado L.N."/>
            <person name="Niskanen T."/>
            <person name="Noordeloos M.E."/>
            <person name="Ohm R.A."/>
            <person name="Ortiz-Santana B."/>
            <person name="Ovrebo C."/>
            <person name="Racz N."/>
            <person name="Riley R."/>
            <person name="Savchenko A."/>
            <person name="Shiryaev A."/>
            <person name="Soop K."/>
            <person name="Spirin V."/>
            <person name="Szebenyi C."/>
            <person name="Tomsovsky M."/>
            <person name="Tulloss R.E."/>
            <person name="Uehling J."/>
            <person name="Grigoriev I.V."/>
            <person name="Vagvolgyi C."/>
            <person name="Papp T."/>
            <person name="Martin F.M."/>
            <person name="Miettinen O."/>
            <person name="Hibbett D.S."/>
            <person name="Nagy L.G."/>
        </authorList>
    </citation>
    <scope>NUCLEOTIDE SEQUENCE [LARGE SCALE GENOMIC DNA]</scope>
    <source>
        <strain evidence="3 4">CBS 166.37</strain>
    </source>
</reference>
<feature type="region of interest" description="Disordered" evidence="1">
    <location>
        <begin position="52"/>
        <end position="88"/>
    </location>
</feature>
<name>A0A5C3M108_9AGAR</name>
<dbReference type="Proteomes" id="UP000308652">
    <property type="component" value="Unassembled WGS sequence"/>
</dbReference>
<sequence length="208" mass="22575">MSPTTLRSVTEGTKESGEAIIPVLLGIGLLFLVAGILYVLYKISRWVSRKLSNRPRTGSDRTTLNTPRAICTDVSQSAPIPPGSVQNSTRAFSSLPIGLHQLNPPKVKPSLVSRGSPSLNTNGLNTLIAPKPTVSHSHSKDLRQAADDMVGRYPIEPPSTSRSPLFVHAPSNSIPTHEPTQCKPQVSNIIRPQTRSTQYPNLTAPFWQ</sequence>
<protein>
    <submittedName>
        <fullName evidence="3">Uncharacterized protein</fullName>
    </submittedName>
</protein>
<evidence type="ECO:0000313" key="4">
    <source>
        <dbReference type="Proteomes" id="UP000308652"/>
    </source>
</evidence>
<keyword evidence="2" id="KW-0472">Membrane</keyword>
<evidence type="ECO:0000313" key="3">
    <source>
        <dbReference type="EMBL" id="TFK38457.1"/>
    </source>
</evidence>
<dbReference type="EMBL" id="ML213603">
    <property type="protein sequence ID" value="TFK38457.1"/>
    <property type="molecule type" value="Genomic_DNA"/>
</dbReference>
<gene>
    <name evidence="3" type="ORF">BDQ12DRAFT_712856</name>
</gene>
<dbReference type="AlphaFoldDB" id="A0A5C3M108"/>
<keyword evidence="4" id="KW-1185">Reference proteome</keyword>
<feature type="compositionally biased region" description="Polar residues" evidence="1">
    <location>
        <begin position="73"/>
        <end position="88"/>
    </location>
</feature>
<evidence type="ECO:0000256" key="2">
    <source>
        <dbReference type="SAM" id="Phobius"/>
    </source>
</evidence>
<evidence type="ECO:0000256" key="1">
    <source>
        <dbReference type="SAM" id="MobiDB-lite"/>
    </source>
</evidence>
<feature type="compositionally biased region" description="Polar residues" evidence="1">
    <location>
        <begin position="54"/>
        <end position="66"/>
    </location>
</feature>
<proteinExistence type="predicted"/>
<accession>A0A5C3M108</accession>